<protein>
    <recommendedName>
        <fullName evidence="6">subtilisin</fullName>
        <ecNumber evidence="6">3.4.21.62</ecNumber>
    </recommendedName>
</protein>
<gene>
    <name evidence="10" type="ORF">DYB30_010333</name>
</gene>
<dbReference type="SUPFAM" id="SSF52743">
    <property type="entry name" value="Subtilisin-like"/>
    <property type="match status" value="1"/>
</dbReference>
<evidence type="ECO:0000259" key="8">
    <source>
        <dbReference type="Pfam" id="PF00082"/>
    </source>
</evidence>
<comment type="catalytic activity">
    <reaction evidence="5">
        <text>Hydrolysis of proteins with broad specificity for peptide bonds, and a preference for a large uncharged residue in P1. Hydrolyzes peptide amides.</text>
        <dbReference type="EC" id="3.4.21.62"/>
    </reaction>
</comment>
<organism evidence="10 11">
    <name type="scientific">Aphanomyces astaci</name>
    <name type="common">Crayfish plague agent</name>
    <dbReference type="NCBI Taxonomy" id="112090"/>
    <lineage>
        <taxon>Eukaryota</taxon>
        <taxon>Sar</taxon>
        <taxon>Stramenopiles</taxon>
        <taxon>Oomycota</taxon>
        <taxon>Saprolegniomycetes</taxon>
        <taxon>Saprolegniales</taxon>
        <taxon>Verrucalvaceae</taxon>
        <taxon>Aphanomyces</taxon>
    </lineage>
</organism>
<dbReference type="PRINTS" id="PR00723">
    <property type="entry name" value="SUBTILISIN"/>
</dbReference>
<feature type="non-terminal residue" evidence="10">
    <location>
        <position position="1"/>
    </location>
</feature>
<accession>A0A397E7U8</accession>
<dbReference type="InterPro" id="IPR036852">
    <property type="entry name" value="Peptidase_S8/S53_dom_sf"/>
</dbReference>
<reference evidence="10 11" key="1">
    <citation type="submission" date="2018-08" db="EMBL/GenBank/DDBJ databases">
        <title>Aphanomyces genome sequencing and annotation.</title>
        <authorList>
            <person name="Minardi D."/>
            <person name="Oidtmann B."/>
            <person name="Van Der Giezen M."/>
            <person name="Studholme D.J."/>
        </authorList>
    </citation>
    <scope>NUCLEOTIDE SEQUENCE [LARGE SCALE GENOMIC DNA]</scope>
    <source>
        <strain evidence="10 11">D2</strain>
    </source>
</reference>
<dbReference type="Gene3D" id="3.40.630.10">
    <property type="entry name" value="Zn peptidases"/>
    <property type="match status" value="1"/>
</dbReference>
<name>A0A397E7U8_APHAT</name>
<dbReference type="InterPro" id="IPR015500">
    <property type="entry name" value="Peptidase_S8_subtilisin-rel"/>
</dbReference>
<evidence type="ECO:0000256" key="2">
    <source>
        <dbReference type="ARBA" id="ARBA00022670"/>
    </source>
</evidence>
<dbReference type="InterPro" id="IPR000209">
    <property type="entry name" value="Peptidase_S8/S53_dom"/>
</dbReference>
<evidence type="ECO:0000313" key="10">
    <source>
        <dbReference type="EMBL" id="RHY73902.1"/>
    </source>
</evidence>
<dbReference type="PANTHER" id="PTHR43806:SF67">
    <property type="entry name" value="EGF-LIKE DOMAIN-CONTAINING PROTEIN"/>
    <property type="match status" value="1"/>
</dbReference>
<dbReference type="GO" id="GO:0006508">
    <property type="term" value="P:proteolysis"/>
    <property type="evidence" value="ECO:0007669"/>
    <property type="project" value="UniProtKB-KW"/>
</dbReference>
<evidence type="ECO:0000256" key="3">
    <source>
        <dbReference type="ARBA" id="ARBA00022801"/>
    </source>
</evidence>
<evidence type="ECO:0000313" key="11">
    <source>
        <dbReference type="Proteomes" id="UP000266643"/>
    </source>
</evidence>
<evidence type="ECO:0000256" key="1">
    <source>
        <dbReference type="ARBA" id="ARBA00011073"/>
    </source>
</evidence>
<feature type="domain" description="Peptidase S8/S53" evidence="8">
    <location>
        <begin position="87"/>
        <end position="393"/>
    </location>
</feature>
<dbReference type="PROSITE" id="PS00138">
    <property type="entry name" value="SUBTILASE_SER"/>
    <property type="match status" value="1"/>
</dbReference>
<dbReference type="EC" id="3.4.21.62" evidence="6"/>
<evidence type="ECO:0000256" key="6">
    <source>
        <dbReference type="ARBA" id="ARBA00023619"/>
    </source>
</evidence>
<evidence type="ECO:0000259" key="9">
    <source>
        <dbReference type="Pfam" id="PF04389"/>
    </source>
</evidence>
<keyword evidence="4 7" id="KW-0720">Serine protease</keyword>
<dbReference type="PROSITE" id="PS51892">
    <property type="entry name" value="SUBTILASE"/>
    <property type="match status" value="1"/>
</dbReference>
<dbReference type="PANTHER" id="PTHR43806">
    <property type="entry name" value="PEPTIDASE S8"/>
    <property type="match status" value="1"/>
</dbReference>
<keyword evidence="3 7" id="KW-0378">Hydrolase</keyword>
<evidence type="ECO:0000256" key="7">
    <source>
        <dbReference type="PROSITE-ProRule" id="PRU01240"/>
    </source>
</evidence>
<feature type="active site" description="Charge relay system" evidence="7">
    <location>
        <position position="96"/>
    </location>
</feature>
<sequence length="790" mass="86004">ASVLDSADCEHFWIAPAAICRGLTKEQIDQVARLSNVKSVAFPDNVQLIEPVLNEEVSVKAGDVNATVPQWGVSTTGAPDIWKYYKGKGVVVGSIDTGAEYRHESLKNNWRANKGWFNPYNGTLSPFPIDSSRHGTHTIGTMVGSHGIGVAPEAQWIACMGLNGPTGTPSAMLKCGEFMLCPTRLDGTHPECKLGADVINNSWGSTAGYHPVYEDMVSSWRAAGITPIFSNGNAGPKCGTTGNPGRYTRVISVGAIGSPQNDPNQLAAFSSKGPGYPRDANNQTLTIVKPDISAPGYATLSANARVLDGYVLMAGTSMAAPHIAGVVALLKSAQSDLTYDEIYGYLTKTADREVLKPEPEKWYFANGTFRGDGAYNCGNVSDASWPNNRYGYGRVNVGTILRDGKLNDTPRPEELTRVAESAVRNPETLSATVVLLLRNHFYQLLRLRAMLFPGLTIDDLIENNIGFADATNGDWDSLQTFGFERAQRPENKTYPAGPVHENLVRAIQANVTPLALEKTLTEFVTKFANRHKLSAEGKASSTWLFDQASALKPVNPNIKYTVRRFEHNWTQASVIARIEPISGQTANDIVVLSGHQDSINDSTNNTYAPGADDDGSGSISILHTLTHLLNSNEWNPTRPVEVHWYAAEETGLQGSSEIVKSYAAQQTDIYAQVQQDMVGYYKPGTTPVVAFTLDFSYIPLVDFLKKLVTKYLSIGYVDRTIGYASSDHASWFRAGYPSSFPFEAARGNSNPYAHTSNDTLANINWVHVADFTKFSIAYVVELTQQTKAAC</sequence>
<feature type="domain" description="Peptidase M28" evidence="9">
    <location>
        <begin position="574"/>
        <end position="777"/>
    </location>
</feature>
<dbReference type="Pfam" id="PF00082">
    <property type="entry name" value="Peptidase_S8"/>
    <property type="match status" value="1"/>
</dbReference>
<dbReference type="EMBL" id="QUTD01003147">
    <property type="protein sequence ID" value="RHY73902.1"/>
    <property type="molecule type" value="Genomic_DNA"/>
</dbReference>
<feature type="active site" description="Charge relay system" evidence="7">
    <location>
        <position position="134"/>
    </location>
</feature>
<dbReference type="InterPro" id="IPR007484">
    <property type="entry name" value="Peptidase_M28"/>
</dbReference>
<comment type="similarity">
    <text evidence="1 7">Belongs to the peptidase S8 family.</text>
</comment>
<dbReference type="AlphaFoldDB" id="A0A397E7U8"/>
<evidence type="ECO:0000256" key="4">
    <source>
        <dbReference type="ARBA" id="ARBA00022825"/>
    </source>
</evidence>
<comment type="caution">
    <text evidence="10">The sequence shown here is derived from an EMBL/GenBank/DDBJ whole genome shotgun (WGS) entry which is preliminary data.</text>
</comment>
<evidence type="ECO:0000256" key="5">
    <source>
        <dbReference type="ARBA" id="ARBA00023529"/>
    </source>
</evidence>
<proteinExistence type="inferred from homology"/>
<keyword evidence="2 7" id="KW-0645">Protease</keyword>
<dbReference type="InterPro" id="IPR050131">
    <property type="entry name" value="Peptidase_S8_subtilisin-like"/>
</dbReference>
<dbReference type="Proteomes" id="UP000266643">
    <property type="component" value="Unassembled WGS sequence"/>
</dbReference>
<dbReference type="Pfam" id="PF04389">
    <property type="entry name" value="Peptidase_M28"/>
    <property type="match status" value="1"/>
</dbReference>
<dbReference type="GO" id="GO:0004252">
    <property type="term" value="F:serine-type endopeptidase activity"/>
    <property type="evidence" value="ECO:0007669"/>
    <property type="project" value="UniProtKB-UniRule"/>
</dbReference>
<feature type="active site" description="Charge relay system" evidence="7">
    <location>
        <position position="317"/>
    </location>
</feature>
<dbReference type="InterPro" id="IPR023828">
    <property type="entry name" value="Peptidase_S8_Ser-AS"/>
</dbReference>
<dbReference type="Gene3D" id="3.40.50.200">
    <property type="entry name" value="Peptidase S8/S53 domain"/>
    <property type="match status" value="1"/>
</dbReference>
<dbReference type="SUPFAM" id="SSF53187">
    <property type="entry name" value="Zn-dependent exopeptidases"/>
    <property type="match status" value="1"/>
</dbReference>